<organism evidence="1 2">
    <name type="scientific">Stylonychia lemnae</name>
    <name type="common">Ciliate</name>
    <dbReference type="NCBI Taxonomy" id="5949"/>
    <lineage>
        <taxon>Eukaryota</taxon>
        <taxon>Sar</taxon>
        <taxon>Alveolata</taxon>
        <taxon>Ciliophora</taxon>
        <taxon>Intramacronucleata</taxon>
        <taxon>Spirotrichea</taxon>
        <taxon>Stichotrichia</taxon>
        <taxon>Sporadotrichida</taxon>
        <taxon>Oxytrichidae</taxon>
        <taxon>Stylonychinae</taxon>
        <taxon>Stylonychia</taxon>
    </lineage>
</organism>
<protein>
    <submittedName>
        <fullName evidence="1">Uncharacterized protein</fullName>
    </submittedName>
</protein>
<gene>
    <name evidence="1" type="primary">Contig10035.g10723</name>
    <name evidence="1" type="ORF">STYLEM_16849</name>
</gene>
<reference evidence="1 2" key="1">
    <citation type="submission" date="2014-06" db="EMBL/GenBank/DDBJ databases">
        <authorList>
            <person name="Swart Estienne"/>
        </authorList>
    </citation>
    <scope>NUCLEOTIDE SEQUENCE [LARGE SCALE GENOMIC DNA]</scope>
    <source>
        <strain evidence="1 2">130c</strain>
    </source>
</reference>
<proteinExistence type="predicted"/>
<sequence>MIVVQNFARENLVIYYDQKVYTQNYIVDRFEKIFEKFKDKDTSFRLYFEETFPPKFTDYFIYLYSDDDKKSELHHKFFSQLSERMQDSDIVIGRCDLTSSIFWGIWRYGLPYVRFYGSKFEGNFQYVYDGLDFKTYNEYIKNNSPRFGKKLDVKKDPRVQGDNPRKYYWKRHCENRDRNPKLLMDWFLYEIVDYDEVVEQYLQEKKYQQLPVYTITTLGQYKGKQYDQPYFIPYYRNIGKKLKVVMLGQPQYKENSRLNTRFLMREEFMAMGISSFRSFPVYNKWEFETDGTIASQDRDYNELTKLWTGWFHNSRNPARDLAHIKTPRLLFAHSDLMFVETMDKFPNGIETGKKDGYDVVMSILGNSSWHEDIKNWTLAVQCYEKLAETGKYKLLLIGRELPPSLVGKVDRIAQLPQEKFFSTLAKAQILLVPSISDASPRVITQALTMNAGIIVNQHIVGGWKYVNEQTGAFVDDFNDIVRLVEDVKRRRAEGILQPRKWFAEFSTYQYQRFHIMVKLMWHRFNFDTDINGFETDEERYICLACQ</sequence>
<dbReference type="EMBL" id="CCKQ01015889">
    <property type="protein sequence ID" value="CDW87737.1"/>
    <property type="molecule type" value="Genomic_DNA"/>
</dbReference>
<evidence type="ECO:0000313" key="2">
    <source>
        <dbReference type="Proteomes" id="UP000039865"/>
    </source>
</evidence>
<dbReference type="Gene3D" id="3.40.50.2000">
    <property type="entry name" value="Glycogen Phosphorylase B"/>
    <property type="match status" value="1"/>
</dbReference>
<dbReference type="SUPFAM" id="SSF53756">
    <property type="entry name" value="UDP-Glycosyltransferase/glycogen phosphorylase"/>
    <property type="match status" value="1"/>
</dbReference>
<dbReference type="InParanoid" id="A0A078B3C3"/>
<dbReference type="OrthoDB" id="422581at2759"/>
<dbReference type="Proteomes" id="UP000039865">
    <property type="component" value="Unassembled WGS sequence"/>
</dbReference>
<keyword evidence="2" id="KW-1185">Reference proteome</keyword>
<accession>A0A078B3C3</accession>
<evidence type="ECO:0000313" key="1">
    <source>
        <dbReference type="EMBL" id="CDW87737.1"/>
    </source>
</evidence>
<dbReference type="AlphaFoldDB" id="A0A078B3C3"/>
<name>A0A078B3C3_STYLE</name>